<keyword evidence="5" id="KW-0238">DNA-binding</keyword>
<feature type="domain" description="Histidine kinase" evidence="10">
    <location>
        <begin position="397"/>
        <end position="611"/>
    </location>
</feature>
<keyword evidence="8" id="KW-0472">Membrane</keyword>
<dbReference type="CDD" id="cd06308">
    <property type="entry name" value="PBP1_sensor_kinase-like"/>
    <property type="match status" value="1"/>
</dbReference>
<dbReference type="SMART" id="SM00448">
    <property type="entry name" value="REC"/>
    <property type="match status" value="1"/>
</dbReference>
<dbReference type="Pfam" id="PF13407">
    <property type="entry name" value="Peripla_BP_4"/>
    <property type="match status" value="1"/>
</dbReference>
<organism evidence="12 13">
    <name type="scientific">Pedobacter duraquae</name>
    <dbReference type="NCBI Taxonomy" id="425511"/>
    <lineage>
        <taxon>Bacteria</taxon>
        <taxon>Pseudomonadati</taxon>
        <taxon>Bacteroidota</taxon>
        <taxon>Sphingobacteriia</taxon>
        <taxon>Sphingobacteriales</taxon>
        <taxon>Sphingobacteriaceae</taxon>
        <taxon>Pedobacter</taxon>
    </lineage>
</organism>
<dbReference type="Pfam" id="PF02518">
    <property type="entry name" value="HATPase_c"/>
    <property type="match status" value="1"/>
</dbReference>
<dbReference type="InterPro" id="IPR036890">
    <property type="entry name" value="HATPase_C_sf"/>
</dbReference>
<dbReference type="EC" id="2.7.13.3" evidence="2"/>
<evidence type="ECO:0000256" key="2">
    <source>
        <dbReference type="ARBA" id="ARBA00012438"/>
    </source>
</evidence>
<dbReference type="PROSITE" id="PS50109">
    <property type="entry name" value="HIS_KIN"/>
    <property type="match status" value="1"/>
</dbReference>
<dbReference type="InterPro" id="IPR009057">
    <property type="entry name" value="Homeodomain-like_sf"/>
</dbReference>
<dbReference type="Pfam" id="PF12833">
    <property type="entry name" value="HTH_18"/>
    <property type="match status" value="1"/>
</dbReference>
<dbReference type="SUPFAM" id="SSF52172">
    <property type="entry name" value="CheY-like"/>
    <property type="match status" value="1"/>
</dbReference>
<sequence length="907" mass="102077">MLICMFFSGCSKKKKEVEYVIAFSQCVGSDLWRRTMLEEMKMELSLHPGTRLVYRDANNSSNKQIAQVKELLAQDIDLLIISPNEASPLTPIVEQAYNRGIPVIVTDRKTSSSLYTAYVGADNNQIGRMAGEYVANLLKGQGSIIEILGLPGSSPTIERQKGFAQELEKFPGIHVPTQIYGDWLKPRATEALLKFRDRLSGTDLIFAHNDQMASAAKQVLKTLGISNKIKIIGVDALPGQGGGLEMIDSKIINASILYPTGGKEAIATAFQILTKAPFNKENILQSVVIDSSNVKLMKIQWDKVSSQQKDIERQQTVLQEQKALFNNQQVILNITVVTLVLSVVFGGLAFFSLLENRKINKNLEANNIEILQQRNLLVEMSEKAEAATEAKLNFFTNISHEFRTPLTLILSPLEDLLKSHKMNSGDQKNLKLIHKNVFRLLRLINQLIEYRKIDHQMMKLQVSANSLLQFTNDIVDSFQHNARKRNIDLRILPQSEDVVAWFDVNMFDKVIFNLLSNALKFSPVNGFIHIRIRQEAPYIYIDCIDNGPGMDPDEAAHVFEHFYQAASGSSKGSGLGLSLSKELMKLHHGDLMVNSIKWQGTTFTIKILSGEAHFTDVEKSDTKIDKAELYEHARIYTTDLDEDLNQDSADALRPIKEHSILIVEDNIDLLHYLENKFKDDYEVFVANTGDVGIHAAYEQVPDLIISDVVLPDFSGKVISKKLKSDIRTSHIPIVLLTAQGSLEQQIDGMDSMADAYIVKPFNYDHLLATVKNLLNNRLLLKSHYTSDISSSSKQPISKTLDKKFVNDFSGLVEQNLSNENFSVDEISKALGVSRVQLYRKVKALLECSVTDYILSRRLKKARYLLINERHSIAEITYMVGFSSPNYFSTVFKSKYGVKPSDFKKNKS</sequence>
<reference evidence="12 13" key="1">
    <citation type="submission" date="2019-03" db="EMBL/GenBank/DDBJ databases">
        <title>Genomic Encyclopedia of Archaeal and Bacterial Type Strains, Phase II (KMG-II): from individual species to whole genera.</title>
        <authorList>
            <person name="Goeker M."/>
        </authorList>
    </citation>
    <scope>NUCLEOTIDE SEQUENCE [LARGE SCALE GENOMIC DNA]</scope>
    <source>
        <strain evidence="12 13">DSM 19034</strain>
    </source>
</reference>
<keyword evidence="13" id="KW-1185">Reference proteome</keyword>
<dbReference type="InterPro" id="IPR011006">
    <property type="entry name" value="CheY-like_superfamily"/>
</dbReference>
<evidence type="ECO:0000256" key="3">
    <source>
        <dbReference type="ARBA" id="ARBA00022553"/>
    </source>
</evidence>
<dbReference type="GO" id="GO:0000155">
    <property type="term" value="F:phosphorelay sensor kinase activity"/>
    <property type="evidence" value="ECO:0007669"/>
    <property type="project" value="InterPro"/>
</dbReference>
<dbReference type="GO" id="GO:0043565">
    <property type="term" value="F:sequence-specific DNA binding"/>
    <property type="evidence" value="ECO:0007669"/>
    <property type="project" value="InterPro"/>
</dbReference>
<comment type="caution">
    <text evidence="12">The sequence shown here is derived from an EMBL/GenBank/DDBJ whole genome shotgun (WGS) entry which is preliminary data.</text>
</comment>
<dbReference type="AlphaFoldDB" id="A0A4R6IQL1"/>
<feature type="modified residue" description="4-aspartylphosphate" evidence="7">
    <location>
        <position position="707"/>
    </location>
</feature>
<protein>
    <recommendedName>
        <fullName evidence="2">histidine kinase</fullName>
        <ecNumber evidence="2">2.7.13.3</ecNumber>
    </recommendedName>
</protein>
<dbReference type="InterPro" id="IPR003661">
    <property type="entry name" value="HisK_dim/P_dom"/>
</dbReference>
<dbReference type="GO" id="GO:0003700">
    <property type="term" value="F:DNA-binding transcription factor activity"/>
    <property type="evidence" value="ECO:0007669"/>
    <property type="project" value="InterPro"/>
</dbReference>
<evidence type="ECO:0000259" key="9">
    <source>
        <dbReference type="PROSITE" id="PS01124"/>
    </source>
</evidence>
<dbReference type="InterPro" id="IPR001789">
    <property type="entry name" value="Sig_transdc_resp-reg_receiver"/>
</dbReference>
<evidence type="ECO:0000259" key="11">
    <source>
        <dbReference type="PROSITE" id="PS50110"/>
    </source>
</evidence>
<evidence type="ECO:0000313" key="13">
    <source>
        <dbReference type="Proteomes" id="UP000295499"/>
    </source>
</evidence>
<dbReference type="FunFam" id="1.10.287.130:FF:000045">
    <property type="entry name" value="Two-component system sensor histidine kinase/response regulator"/>
    <property type="match status" value="1"/>
</dbReference>
<feature type="domain" description="HTH araC/xylS-type" evidence="9">
    <location>
        <begin position="806"/>
        <end position="905"/>
    </location>
</feature>
<dbReference type="PANTHER" id="PTHR43547:SF2">
    <property type="entry name" value="HYBRID SIGNAL TRANSDUCTION HISTIDINE KINASE C"/>
    <property type="match status" value="1"/>
</dbReference>
<evidence type="ECO:0000256" key="8">
    <source>
        <dbReference type="SAM" id="Phobius"/>
    </source>
</evidence>
<keyword evidence="4" id="KW-0805">Transcription regulation</keyword>
<dbReference type="PROSITE" id="PS00041">
    <property type="entry name" value="HTH_ARAC_FAMILY_1"/>
    <property type="match status" value="1"/>
</dbReference>
<dbReference type="InterPro" id="IPR003594">
    <property type="entry name" value="HATPase_dom"/>
</dbReference>
<dbReference type="Gene3D" id="1.10.10.60">
    <property type="entry name" value="Homeodomain-like"/>
    <property type="match status" value="1"/>
</dbReference>
<comment type="catalytic activity">
    <reaction evidence="1">
        <text>ATP + protein L-histidine = ADP + protein N-phospho-L-histidine.</text>
        <dbReference type="EC" id="2.7.13.3"/>
    </reaction>
</comment>
<dbReference type="InterPro" id="IPR028082">
    <property type="entry name" value="Peripla_BP_I"/>
</dbReference>
<evidence type="ECO:0000256" key="7">
    <source>
        <dbReference type="PROSITE-ProRule" id="PRU00169"/>
    </source>
</evidence>
<dbReference type="InterPro" id="IPR004358">
    <property type="entry name" value="Sig_transdc_His_kin-like_C"/>
</dbReference>
<dbReference type="InterPro" id="IPR018060">
    <property type="entry name" value="HTH_AraC"/>
</dbReference>
<dbReference type="SUPFAM" id="SSF53822">
    <property type="entry name" value="Periplasmic binding protein-like I"/>
    <property type="match status" value="1"/>
</dbReference>
<dbReference type="Pfam" id="PF00512">
    <property type="entry name" value="HisKA"/>
    <property type="match status" value="1"/>
</dbReference>
<dbReference type="SUPFAM" id="SSF47384">
    <property type="entry name" value="Homodimeric domain of signal transducing histidine kinase"/>
    <property type="match status" value="1"/>
</dbReference>
<dbReference type="SUPFAM" id="SSF55874">
    <property type="entry name" value="ATPase domain of HSP90 chaperone/DNA topoisomerase II/histidine kinase"/>
    <property type="match status" value="1"/>
</dbReference>
<accession>A0A4R6IQL1</accession>
<dbReference type="PRINTS" id="PR00344">
    <property type="entry name" value="BCTRLSENSOR"/>
</dbReference>
<evidence type="ECO:0000256" key="4">
    <source>
        <dbReference type="ARBA" id="ARBA00023015"/>
    </source>
</evidence>
<dbReference type="InterPro" id="IPR018062">
    <property type="entry name" value="HTH_AraC-typ_CS"/>
</dbReference>
<dbReference type="Gene3D" id="3.30.565.10">
    <property type="entry name" value="Histidine kinase-like ATPase, C-terminal domain"/>
    <property type="match status" value="1"/>
</dbReference>
<dbReference type="PROSITE" id="PS50110">
    <property type="entry name" value="RESPONSE_REGULATORY"/>
    <property type="match status" value="1"/>
</dbReference>
<dbReference type="SMART" id="SM00388">
    <property type="entry name" value="HisKA"/>
    <property type="match status" value="1"/>
</dbReference>
<evidence type="ECO:0000256" key="6">
    <source>
        <dbReference type="ARBA" id="ARBA00023163"/>
    </source>
</evidence>
<keyword evidence="3 7" id="KW-0597">Phosphoprotein</keyword>
<dbReference type="Gene3D" id="1.10.287.130">
    <property type="match status" value="1"/>
</dbReference>
<proteinExistence type="predicted"/>
<dbReference type="InterPro" id="IPR005467">
    <property type="entry name" value="His_kinase_dom"/>
</dbReference>
<name>A0A4R6IQL1_9SPHI</name>
<dbReference type="SUPFAM" id="SSF46689">
    <property type="entry name" value="Homeodomain-like"/>
    <property type="match status" value="1"/>
</dbReference>
<keyword evidence="6" id="KW-0804">Transcription</keyword>
<dbReference type="Proteomes" id="UP000295499">
    <property type="component" value="Unassembled WGS sequence"/>
</dbReference>
<dbReference type="PROSITE" id="PS01124">
    <property type="entry name" value="HTH_ARAC_FAMILY_2"/>
    <property type="match status" value="1"/>
</dbReference>
<feature type="transmembrane region" description="Helical" evidence="8">
    <location>
        <begin position="330"/>
        <end position="354"/>
    </location>
</feature>
<dbReference type="InterPro" id="IPR036097">
    <property type="entry name" value="HisK_dim/P_sf"/>
</dbReference>
<evidence type="ECO:0000259" key="10">
    <source>
        <dbReference type="PROSITE" id="PS50109"/>
    </source>
</evidence>
<keyword evidence="8" id="KW-0812">Transmembrane</keyword>
<dbReference type="SMART" id="SM00342">
    <property type="entry name" value="HTH_ARAC"/>
    <property type="match status" value="1"/>
</dbReference>
<dbReference type="Pfam" id="PF00072">
    <property type="entry name" value="Response_reg"/>
    <property type="match status" value="1"/>
</dbReference>
<dbReference type="InterPro" id="IPR025997">
    <property type="entry name" value="SBP_2_dom"/>
</dbReference>
<dbReference type="CDD" id="cd00082">
    <property type="entry name" value="HisKA"/>
    <property type="match status" value="1"/>
</dbReference>
<dbReference type="OrthoDB" id="9809670at2"/>
<evidence type="ECO:0000256" key="1">
    <source>
        <dbReference type="ARBA" id="ARBA00000085"/>
    </source>
</evidence>
<dbReference type="EMBL" id="SNWM01000001">
    <property type="protein sequence ID" value="TDO24583.1"/>
    <property type="molecule type" value="Genomic_DNA"/>
</dbReference>
<dbReference type="CDD" id="cd00075">
    <property type="entry name" value="HATPase"/>
    <property type="match status" value="1"/>
</dbReference>
<dbReference type="PANTHER" id="PTHR43547">
    <property type="entry name" value="TWO-COMPONENT HISTIDINE KINASE"/>
    <property type="match status" value="1"/>
</dbReference>
<evidence type="ECO:0000313" key="12">
    <source>
        <dbReference type="EMBL" id="TDO24583.1"/>
    </source>
</evidence>
<dbReference type="Gene3D" id="3.40.50.2300">
    <property type="match status" value="3"/>
</dbReference>
<evidence type="ECO:0000256" key="5">
    <source>
        <dbReference type="ARBA" id="ARBA00023125"/>
    </source>
</evidence>
<gene>
    <name evidence="12" type="ORF">CLV32_0872</name>
</gene>
<keyword evidence="8" id="KW-1133">Transmembrane helix</keyword>
<feature type="domain" description="Response regulatory" evidence="11">
    <location>
        <begin position="659"/>
        <end position="774"/>
    </location>
</feature>
<dbReference type="SMART" id="SM00387">
    <property type="entry name" value="HATPase_c"/>
    <property type="match status" value="1"/>
</dbReference>
<dbReference type="CDD" id="cd17574">
    <property type="entry name" value="REC_OmpR"/>
    <property type="match status" value="1"/>
</dbReference>